<evidence type="ECO:0000313" key="1">
    <source>
        <dbReference type="EMBL" id="HII61194.1"/>
    </source>
</evidence>
<protein>
    <submittedName>
        <fullName evidence="1">Uncharacterized protein</fullName>
    </submittedName>
</protein>
<sequence length="51" mass="6052">MLREIGEELVEYIIHSTGVDRETVLKVLRAEEKFLVLQIEKSMEVKENDKY</sequence>
<reference evidence="1" key="1">
    <citation type="journal article" date="2020" name="bioRxiv">
        <title>A rank-normalized archaeal taxonomy based on genome phylogeny resolves widespread incomplete and uneven classifications.</title>
        <authorList>
            <person name="Rinke C."/>
            <person name="Chuvochina M."/>
            <person name="Mussig A.J."/>
            <person name="Chaumeil P.-A."/>
            <person name="Waite D.W."/>
            <person name="Whitman W.B."/>
            <person name="Parks D.H."/>
            <person name="Hugenholtz P."/>
        </authorList>
    </citation>
    <scope>NUCLEOTIDE SEQUENCE</scope>
    <source>
        <strain evidence="1">UBA8834</strain>
    </source>
</reference>
<dbReference type="GeneID" id="55637608"/>
<dbReference type="EMBL" id="DUJN01000005">
    <property type="protein sequence ID" value="HII61194.1"/>
    <property type="molecule type" value="Genomic_DNA"/>
</dbReference>
<evidence type="ECO:0000313" key="2">
    <source>
        <dbReference type="Proteomes" id="UP000617544"/>
    </source>
</evidence>
<organism evidence="1 2">
    <name type="scientific">Pyrococcus horikoshii</name>
    <dbReference type="NCBI Taxonomy" id="53953"/>
    <lineage>
        <taxon>Archaea</taxon>
        <taxon>Methanobacteriati</taxon>
        <taxon>Methanobacteriota</taxon>
        <taxon>Thermococci</taxon>
        <taxon>Thermococcales</taxon>
        <taxon>Thermococcaceae</taxon>
        <taxon>Pyrococcus</taxon>
    </lineage>
</organism>
<dbReference type="RefSeq" id="WP_173026578.1">
    <property type="nucleotide sequence ID" value="NZ_DUJN01000005.1"/>
</dbReference>
<accession>A0A832SZM9</accession>
<comment type="caution">
    <text evidence="1">The sequence shown here is derived from an EMBL/GenBank/DDBJ whole genome shotgun (WGS) entry which is preliminary data.</text>
</comment>
<name>A0A832SZM9_PYRHR</name>
<dbReference type="AlphaFoldDB" id="A0A832SZM9"/>
<proteinExistence type="predicted"/>
<dbReference type="Proteomes" id="UP000617544">
    <property type="component" value="Unassembled WGS sequence"/>
</dbReference>
<gene>
    <name evidence="1" type="ORF">HA331_05510</name>
</gene>